<dbReference type="GO" id="GO:0006493">
    <property type="term" value="P:protein O-linked glycosylation"/>
    <property type="evidence" value="ECO:0007669"/>
    <property type="project" value="TreeGrafter"/>
</dbReference>
<keyword evidence="12" id="KW-1185">Reference proteome</keyword>
<evidence type="ECO:0000256" key="4">
    <source>
        <dbReference type="ARBA" id="ARBA00022679"/>
    </source>
</evidence>
<dbReference type="InterPro" id="IPR029044">
    <property type="entry name" value="Nucleotide-diphossugar_trans"/>
</dbReference>
<keyword evidence="5" id="KW-0812">Transmembrane</keyword>
<evidence type="ECO:0000313" key="12">
    <source>
        <dbReference type="Proteomes" id="UP000053766"/>
    </source>
</evidence>
<dbReference type="Gene3D" id="3.90.550.50">
    <property type="match status" value="1"/>
</dbReference>
<evidence type="ECO:0000256" key="10">
    <source>
        <dbReference type="RuleBase" id="RU363063"/>
    </source>
</evidence>
<dbReference type="PANTHER" id="PTHR11214">
    <property type="entry name" value="BETA-1,3-N-ACETYLGLUCOSAMINYLTRANSFERASE"/>
    <property type="match status" value="1"/>
</dbReference>
<evidence type="ECO:0000256" key="7">
    <source>
        <dbReference type="ARBA" id="ARBA00022989"/>
    </source>
</evidence>
<dbReference type="GO" id="GO:0016758">
    <property type="term" value="F:hexosyltransferase activity"/>
    <property type="evidence" value="ECO:0007669"/>
    <property type="project" value="InterPro"/>
</dbReference>
<evidence type="ECO:0000256" key="1">
    <source>
        <dbReference type="ARBA" id="ARBA00004323"/>
    </source>
</evidence>
<reference evidence="11 12" key="1">
    <citation type="submission" date="2013-11" db="EMBL/GenBank/DDBJ databases">
        <title>Draft genome of the bovine lungworm Dictyocaulus viviparus.</title>
        <authorList>
            <person name="Mitreva M."/>
        </authorList>
    </citation>
    <scope>NUCLEOTIDE SEQUENCE [LARGE SCALE GENOMIC DNA]</scope>
    <source>
        <strain evidence="11 12">HannoverDv2000</strain>
    </source>
</reference>
<evidence type="ECO:0000256" key="6">
    <source>
        <dbReference type="ARBA" id="ARBA00022968"/>
    </source>
</evidence>
<dbReference type="EC" id="2.4.1.-" evidence="10"/>
<name>A0A0D8XHR3_DICVI</name>
<keyword evidence="8 10" id="KW-0333">Golgi apparatus</keyword>
<comment type="subcellular location">
    <subcellularLocation>
        <location evidence="1 10">Golgi apparatus membrane</location>
        <topology evidence="1 10">Single-pass type II membrane protein</topology>
    </subcellularLocation>
</comment>
<evidence type="ECO:0000256" key="9">
    <source>
        <dbReference type="ARBA" id="ARBA00023136"/>
    </source>
</evidence>
<comment type="similarity">
    <text evidence="2 10">Belongs to the glycosyltransferase 31 family.</text>
</comment>
<protein>
    <recommendedName>
        <fullName evidence="10">Hexosyltransferase</fullName>
        <ecNumber evidence="10">2.4.1.-</ecNumber>
    </recommendedName>
</protein>
<evidence type="ECO:0000256" key="8">
    <source>
        <dbReference type="ARBA" id="ARBA00023034"/>
    </source>
</evidence>
<keyword evidence="6" id="KW-0735">Signal-anchor</keyword>
<dbReference type="OrthoDB" id="5512589at2759"/>
<dbReference type="PANTHER" id="PTHR11214:SF391">
    <property type="entry name" value="BETA-1,3-GALACTOSYLTRANSFERASE BRE-2-RELATED"/>
    <property type="match status" value="1"/>
</dbReference>
<evidence type="ECO:0000256" key="2">
    <source>
        <dbReference type="ARBA" id="ARBA00008661"/>
    </source>
</evidence>
<accession>A0A0D8XHR3</accession>
<dbReference type="InterPro" id="IPR002659">
    <property type="entry name" value="Glyco_trans_31"/>
</dbReference>
<dbReference type="AlphaFoldDB" id="A0A0D8XHR3"/>
<dbReference type="Proteomes" id="UP000053766">
    <property type="component" value="Unassembled WGS sequence"/>
</dbReference>
<organism evidence="11 12">
    <name type="scientific">Dictyocaulus viviparus</name>
    <name type="common">Bovine lungworm</name>
    <dbReference type="NCBI Taxonomy" id="29172"/>
    <lineage>
        <taxon>Eukaryota</taxon>
        <taxon>Metazoa</taxon>
        <taxon>Ecdysozoa</taxon>
        <taxon>Nematoda</taxon>
        <taxon>Chromadorea</taxon>
        <taxon>Rhabditida</taxon>
        <taxon>Rhabditina</taxon>
        <taxon>Rhabditomorpha</taxon>
        <taxon>Strongyloidea</taxon>
        <taxon>Metastrongylidae</taxon>
        <taxon>Dictyocaulus</taxon>
    </lineage>
</organism>
<keyword evidence="7" id="KW-1133">Transmembrane helix</keyword>
<dbReference type="EMBL" id="KN716744">
    <property type="protein sequence ID" value="KJH41876.1"/>
    <property type="molecule type" value="Genomic_DNA"/>
</dbReference>
<keyword evidence="9" id="KW-0472">Membrane</keyword>
<keyword evidence="3 10" id="KW-0328">Glycosyltransferase</keyword>
<dbReference type="GO" id="GO:0000139">
    <property type="term" value="C:Golgi membrane"/>
    <property type="evidence" value="ECO:0007669"/>
    <property type="project" value="UniProtKB-SubCell"/>
</dbReference>
<keyword evidence="4 11" id="KW-0808">Transferase</keyword>
<proteinExistence type="inferred from homology"/>
<evidence type="ECO:0000256" key="3">
    <source>
        <dbReference type="ARBA" id="ARBA00022676"/>
    </source>
</evidence>
<gene>
    <name evidence="11" type="ORF">DICVIV_12142</name>
</gene>
<evidence type="ECO:0000313" key="11">
    <source>
        <dbReference type="EMBL" id="KJH41876.1"/>
    </source>
</evidence>
<dbReference type="SUPFAM" id="SSF53448">
    <property type="entry name" value="Nucleotide-diphospho-sugar transferases"/>
    <property type="match status" value="1"/>
</dbReference>
<reference evidence="12" key="2">
    <citation type="journal article" date="2016" name="Sci. Rep.">
        <title>Dictyocaulus viviparus genome, variome and transcriptome elucidate lungworm biology and support future intervention.</title>
        <authorList>
            <person name="McNulty S.N."/>
            <person name="Strube C."/>
            <person name="Rosa B.A."/>
            <person name="Martin J.C."/>
            <person name="Tyagi R."/>
            <person name="Choi Y.J."/>
            <person name="Wang Q."/>
            <person name="Hallsworth Pepin K."/>
            <person name="Zhang X."/>
            <person name="Ozersky P."/>
            <person name="Wilson R.K."/>
            <person name="Sternberg P.W."/>
            <person name="Gasser R.B."/>
            <person name="Mitreva M."/>
        </authorList>
    </citation>
    <scope>NUCLEOTIDE SEQUENCE [LARGE SCALE GENOMIC DNA]</scope>
    <source>
        <strain evidence="12">HannoverDv2000</strain>
    </source>
</reference>
<evidence type="ECO:0000256" key="5">
    <source>
        <dbReference type="ARBA" id="ARBA00022692"/>
    </source>
</evidence>
<sequence>MTVIFLIGTGHLNDAETDEIHKSKDILQVDVYDNYENLVYKLLAAYRWIGLNHPDKFVVKMDADVVMLPDRIINRVGLADEHTMQCYVIEKKKIIRDASKNWYIPESIYPGLYLPNYCCGATYLMSPKTLSLILDASKGAEVIEVEDFFFTGILARKVGVNVKVERGIWYRWKYSQPCVNGEATVISHPVEDLSSSALEESWKHLSHIRCRWPIEHFVLSMIVQD</sequence>
<dbReference type="STRING" id="29172.A0A0D8XHR3"/>
<dbReference type="Pfam" id="PF01762">
    <property type="entry name" value="Galactosyl_T"/>
    <property type="match status" value="1"/>
</dbReference>